<evidence type="ECO:0000256" key="21">
    <source>
        <dbReference type="SAM" id="MobiDB-lite"/>
    </source>
</evidence>
<evidence type="ECO:0000256" key="2">
    <source>
        <dbReference type="ARBA" id="ARBA00004424"/>
    </source>
</evidence>
<feature type="transmembrane region" description="Helical" evidence="22">
    <location>
        <begin position="633"/>
        <end position="651"/>
    </location>
</feature>
<keyword evidence="12" id="KW-0864">Zinc transport</keyword>
<dbReference type="PANTHER" id="PTHR12191:SF21">
    <property type="entry name" value="ZINC TRANSPORTER ZIP4"/>
    <property type="match status" value="1"/>
</dbReference>
<feature type="transmembrane region" description="Helical" evidence="22">
    <location>
        <begin position="440"/>
        <end position="462"/>
    </location>
</feature>
<name>A0A8C8CLQ8_ONCTS</name>
<keyword evidence="9" id="KW-0967">Endosome</keyword>
<evidence type="ECO:0000256" key="16">
    <source>
        <dbReference type="ARBA" id="ARBA00034634"/>
    </source>
</evidence>
<keyword evidence="5" id="KW-1003">Cell membrane</keyword>
<dbReference type="GO" id="GO:0055038">
    <property type="term" value="C:recycling endosome membrane"/>
    <property type="evidence" value="ECO:0007669"/>
    <property type="project" value="UniProtKB-SubCell"/>
</dbReference>
<gene>
    <name evidence="25" type="primary">LOC112229528</name>
</gene>
<evidence type="ECO:0000256" key="6">
    <source>
        <dbReference type="ARBA" id="ARBA00022692"/>
    </source>
</evidence>
<keyword evidence="10" id="KW-0862">Zinc</keyword>
<dbReference type="Ensembl" id="ENSOTST00005011964.2">
    <property type="protein sequence ID" value="ENSOTSP00005010847.1"/>
    <property type="gene ID" value="ENSOTSG00005005740.2"/>
</dbReference>
<feature type="transmembrane region" description="Helical" evidence="22">
    <location>
        <begin position="663"/>
        <end position="681"/>
    </location>
</feature>
<dbReference type="GO" id="GO:0140410">
    <property type="term" value="F:monoatomic cation:bicarbonate symporter activity"/>
    <property type="evidence" value="ECO:0007669"/>
    <property type="project" value="TreeGrafter"/>
</dbReference>
<feature type="domain" description="Zinc transporter ZIP4 N-terminal" evidence="23">
    <location>
        <begin position="80"/>
        <end position="237"/>
    </location>
</feature>
<evidence type="ECO:0000256" key="4">
    <source>
        <dbReference type="ARBA" id="ARBA00022448"/>
    </source>
</evidence>
<comment type="similarity">
    <text evidence="3">Belongs to the ZIP transporter (TC 2.A.5) family.</text>
</comment>
<feature type="compositionally biased region" description="Gly residues" evidence="21">
    <location>
        <begin position="310"/>
        <end position="323"/>
    </location>
</feature>
<evidence type="ECO:0000256" key="7">
    <source>
        <dbReference type="ARBA" id="ARBA00022723"/>
    </source>
</evidence>
<dbReference type="GO" id="GO:0071578">
    <property type="term" value="P:zinc ion import across plasma membrane"/>
    <property type="evidence" value="ECO:0007669"/>
    <property type="project" value="TreeGrafter"/>
</dbReference>
<dbReference type="PANTHER" id="PTHR12191">
    <property type="entry name" value="SOLUTE CARRIER FAMILY 39"/>
    <property type="match status" value="1"/>
</dbReference>
<feature type="transmembrane region" description="Helical" evidence="22">
    <location>
        <begin position="693"/>
        <end position="716"/>
    </location>
</feature>
<evidence type="ECO:0000256" key="20">
    <source>
        <dbReference type="ARBA" id="ARBA00055808"/>
    </source>
</evidence>
<feature type="transmembrane region" description="Helical" evidence="22">
    <location>
        <begin position="404"/>
        <end position="428"/>
    </location>
</feature>
<keyword evidence="26" id="KW-1185">Reference proteome</keyword>
<protein>
    <recommendedName>
        <fullName evidence="17">Zinc transporter ZIP4</fullName>
    </recommendedName>
    <alternativeName>
        <fullName evidence="19">Solute carrier family 39 member 4</fullName>
    </alternativeName>
    <alternativeName>
        <fullName evidence="18">Zrt- and Irt-like protein 4</fullName>
    </alternativeName>
</protein>
<feature type="compositionally biased region" description="Polar residues" evidence="21">
    <location>
        <begin position="541"/>
        <end position="551"/>
    </location>
</feature>
<feature type="transmembrane region" description="Helical" evidence="22">
    <location>
        <begin position="482"/>
        <end position="499"/>
    </location>
</feature>
<dbReference type="InterPro" id="IPR050799">
    <property type="entry name" value="ZIP_Transporter"/>
</dbReference>
<reference evidence="25" key="2">
    <citation type="submission" date="2025-09" db="UniProtKB">
        <authorList>
            <consortium name="Ensembl"/>
        </authorList>
    </citation>
    <scope>IDENTIFICATION</scope>
</reference>
<dbReference type="Proteomes" id="UP000694402">
    <property type="component" value="Unassembled WGS sequence"/>
</dbReference>
<evidence type="ECO:0000313" key="25">
    <source>
        <dbReference type="Ensembl" id="ENSOTSP00005010847.1"/>
    </source>
</evidence>
<evidence type="ECO:0000256" key="18">
    <source>
        <dbReference type="ARBA" id="ARBA00041703"/>
    </source>
</evidence>
<evidence type="ECO:0000259" key="24">
    <source>
        <dbReference type="Pfam" id="PF21116"/>
    </source>
</evidence>
<keyword evidence="7" id="KW-0479">Metal-binding</keyword>
<dbReference type="GO" id="GO:0016324">
    <property type="term" value="C:apical plasma membrane"/>
    <property type="evidence" value="ECO:0007669"/>
    <property type="project" value="UniProtKB-SubCell"/>
</dbReference>
<comment type="catalytic activity">
    <reaction evidence="16">
        <text>Zn(2+)(in) = Zn(2+)(out)</text>
        <dbReference type="Rhea" id="RHEA:29351"/>
        <dbReference type="ChEBI" id="CHEBI:29105"/>
    </reaction>
</comment>
<organism evidence="25 26">
    <name type="scientific">Oncorhynchus tshawytscha</name>
    <name type="common">Chinook salmon</name>
    <name type="synonym">Salmo tshawytscha</name>
    <dbReference type="NCBI Taxonomy" id="74940"/>
    <lineage>
        <taxon>Eukaryota</taxon>
        <taxon>Metazoa</taxon>
        <taxon>Chordata</taxon>
        <taxon>Craniata</taxon>
        <taxon>Vertebrata</taxon>
        <taxon>Euteleostomi</taxon>
        <taxon>Actinopterygii</taxon>
        <taxon>Neopterygii</taxon>
        <taxon>Teleostei</taxon>
        <taxon>Protacanthopterygii</taxon>
        <taxon>Salmoniformes</taxon>
        <taxon>Salmonidae</taxon>
        <taxon>Salmoninae</taxon>
        <taxon>Oncorhynchus</taxon>
    </lineage>
</organism>
<dbReference type="GO" id="GO:0030003">
    <property type="term" value="P:intracellular monoatomic cation homeostasis"/>
    <property type="evidence" value="ECO:0007669"/>
    <property type="project" value="TreeGrafter"/>
</dbReference>
<feature type="compositionally biased region" description="Basic and acidic residues" evidence="21">
    <location>
        <begin position="553"/>
        <end position="564"/>
    </location>
</feature>
<keyword evidence="11" id="KW-0832">Ubl conjugation</keyword>
<dbReference type="InterPro" id="IPR041137">
    <property type="entry name" value="ZIP4_N"/>
</dbReference>
<dbReference type="InterPro" id="IPR003689">
    <property type="entry name" value="ZIP"/>
</dbReference>
<keyword evidence="8" id="KW-0732">Signal</keyword>
<dbReference type="Pfam" id="PF21116">
    <property type="entry name" value="EF-hand_Zip"/>
    <property type="match status" value="1"/>
</dbReference>
<keyword evidence="14" id="KW-0406">Ion transport</keyword>
<feature type="compositionally biased region" description="Basic and acidic residues" evidence="21">
    <location>
        <begin position="283"/>
        <end position="304"/>
    </location>
</feature>
<dbReference type="GO" id="GO:0046872">
    <property type="term" value="F:metal ion binding"/>
    <property type="evidence" value="ECO:0007669"/>
    <property type="project" value="UniProtKB-KW"/>
</dbReference>
<dbReference type="Pfam" id="PF02535">
    <property type="entry name" value="Zip"/>
    <property type="match status" value="1"/>
</dbReference>
<dbReference type="Pfam" id="PF18292">
    <property type="entry name" value="ZIP4_domain"/>
    <property type="match status" value="1"/>
</dbReference>
<feature type="region of interest" description="Disordered" evidence="21">
    <location>
        <begin position="538"/>
        <end position="564"/>
    </location>
</feature>
<keyword evidence="15 22" id="KW-0472">Membrane</keyword>
<evidence type="ECO:0000259" key="23">
    <source>
        <dbReference type="Pfam" id="PF18292"/>
    </source>
</evidence>
<keyword evidence="6 22" id="KW-0812">Transmembrane</keyword>
<dbReference type="AlphaFoldDB" id="A0A8C8CLQ8"/>
<evidence type="ECO:0000256" key="1">
    <source>
        <dbReference type="ARBA" id="ARBA00004195"/>
    </source>
</evidence>
<evidence type="ECO:0000256" key="11">
    <source>
        <dbReference type="ARBA" id="ARBA00022843"/>
    </source>
</evidence>
<keyword evidence="13 22" id="KW-1133">Transmembrane helix</keyword>
<evidence type="ECO:0000256" key="22">
    <source>
        <dbReference type="SAM" id="Phobius"/>
    </source>
</evidence>
<evidence type="ECO:0000256" key="14">
    <source>
        <dbReference type="ARBA" id="ARBA00023065"/>
    </source>
</evidence>
<dbReference type="GO" id="GO:0005385">
    <property type="term" value="F:zinc ion transmembrane transporter activity"/>
    <property type="evidence" value="ECO:0007669"/>
    <property type="project" value="TreeGrafter"/>
</dbReference>
<evidence type="ECO:0000256" key="19">
    <source>
        <dbReference type="ARBA" id="ARBA00042777"/>
    </source>
</evidence>
<proteinExistence type="inferred from homology"/>
<reference evidence="25" key="1">
    <citation type="submission" date="2025-08" db="UniProtKB">
        <authorList>
            <consortium name="Ensembl"/>
        </authorList>
    </citation>
    <scope>IDENTIFICATION</scope>
</reference>
<evidence type="ECO:0000256" key="10">
    <source>
        <dbReference type="ARBA" id="ARBA00022833"/>
    </source>
</evidence>
<dbReference type="GeneTree" id="ENSGT00940000160042"/>
<evidence type="ECO:0000256" key="13">
    <source>
        <dbReference type="ARBA" id="ARBA00022989"/>
    </source>
</evidence>
<evidence type="ECO:0000313" key="26">
    <source>
        <dbReference type="Proteomes" id="UP000694402"/>
    </source>
</evidence>
<sequence length="722" mass="80063">MGWQLGLVKRGLRQLQWATNRSHCMPLCSVSYKSCTFCMDERRSLKQQGLLGDYFDKRRDLDLSRKFQEEKDEEVLMKCKCLSVQSVDQLVGNFTSTGGLLHNEGFFRVAAGCHLYLSSPTEACSAVRAGRWGDETDHLIQEITGHDHLIQEITGHDHHVHRHRDGHGHGDMESSGIETLLRNMEKHYKPDQQYDQHCLTGQDILEESSASTSDGDPHNTDVVFGYIVYHALRGDCMTARALPEEEYFLDFILNRFGSDNITIHELEGIMKSLQLGGIHEEEHDHEHGDQDGHNNDHGHDDHSHHSAASGGRGAQSGWGGRGGSAAFRQSHEEGYHQRNISSWDLTCFSPEELVKIHGLNGSSLSRYDVARLSPALVQQILSGACNSTSPPTGPSDQLSTIEKYVYATIANLLICLAAVVGVVVLLCTSCSSVFQLIIQFCVSLAVGSLTGDALLHLLPMFLGLHVHSEGTDHSHSEEVPDYIYKILVLMAGIYCFYLMETIFSIITTHHAPHHHGVESEPHHCDHGKVVEMYLQDKKSKQSVSQTDLVDSNDTEKAFPEQNQHSREQRLLPYMVTIGDGIHNFADGLAIGAAFSVSWKSGLATSLAVFCHELPHELGDFAILLHSGVSVKKALMLNVASALTSFIGLYIALTISTDLATKQWIAAITSGLFLYVGLADMLPTMVHVDNRRPWLMFLLQNVGLLSGWGILLLLSLYEDRIGF</sequence>
<evidence type="ECO:0000256" key="8">
    <source>
        <dbReference type="ARBA" id="ARBA00022729"/>
    </source>
</evidence>
<feature type="domain" description="Zinc transporter ZIP4/12 EF-hand" evidence="24">
    <location>
        <begin position="246"/>
        <end position="384"/>
    </location>
</feature>
<dbReference type="InterPro" id="IPR049406">
    <property type="entry name" value="ZIP4_12_EF-hand"/>
</dbReference>
<evidence type="ECO:0000256" key="12">
    <source>
        <dbReference type="ARBA" id="ARBA00022906"/>
    </source>
</evidence>
<comment type="subcellular location">
    <subcellularLocation>
        <location evidence="2">Apical cell membrane</location>
        <topology evidence="2">Multi-pass membrane protein</topology>
    </subcellularLocation>
    <subcellularLocation>
        <location evidence="1">Recycling endosome membrane</location>
        <topology evidence="1">Multi-pass membrane protein</topology>
    </subcellularLocation>
</comment>
<evidence type="ECO:0000256" key="15">
    <source>
        <dbReference type="ARBA" id="ARBA00023136"/>
    </source>
</evidence>
<evidence type="ECO:0000256" key="5">
    <source>
        <dbReference type="ARBA" id="ARBA00022475"/>
    </source>
</evidence>
<evidence type="ECO:0000256" key="17">
    <source>
        <dbReference type="ARBA" id="ARBA00039394"/>
    </source>
</evidence>
<comment type="function">
    <text evidence="20">Selective transporter that mediates the uptake of Zn(2+). Plays an essential role for dietary zinc uptake from small intestine. The Zn(2+) uniporter activity is regulated by zinc availability. Also exhibits polyspecific binding and transport of Cu(2+), Cd(2+) and possibly Ni(2+) but at higher concentrations.</text>
</comment>
<evidence type="ECO:0000256" key="9">
    <source>
        <dbReference type="ARBA" id="ARBA00022753"/>
    </source>
</evidence>
<evidence type="ECO:0000256" key="3">
    <source>
        <dbReference type="ARBA" id="ARBA00006939"/>
    </source>
</evidence>
<feature type="region of interest" description="Disordered" evidence="21">
    <location>
        <begin position="283"/>
        <end position="331"/>
    </location>
</feature>
<keyword evidence="4" id="KW-0813">Transport</keyword>
<accession>A0A8C8CLQ8</accession>